<proteinExistence type="predicted"/>
<organism evidence="1 2">
    <name type="scientific">Gluconobacter vitians</name>
    <dbReference type="NCBI Taxonomy" id="2728102"/>
    <lineage>
        <taxon>Bacteria</taxon>
        <taxon>Pseudomonadati</taxon>
        <taxon>Pseudomonadota</taxon>
        <taxon>Alphaproteobacteria</taxon>
        <taxon>Acetobacterales</taxon>
        <taxon>Acetobacteraceae</taxon>
        <taxon>Gluconobacter</taxon>
    </lineage>
</organism>
<name>A0ABR9Y3D6_9PROT</name>
<evidence type="ECO:0008006" key="3">
    <source>
        <dbReference type="Google" id="ProtNLM"/>
    </source>
</evidence>
<gene>
    <name evidence="1" type="ORF">HKD24_04100</name>
</gene>
<reference evidence="1" key="1">
    <citation type="submission" date="2020-04" db="EMBL/GenBank/DDBJ databases">
        <authorList>
            <person name="Sombolestani A."/>
        </authorList>
    </citation>
    <scope>NUCLEOTIDE SEQUENCE</scope>
    <source>
        <strain evidence="1">LMG 31484</strain>
    </source>
</reference>
<dbReference type="RefSeq" id="WP_194259133.1">
    <property type="nucleotide sequence ID" value="NZ_JABCQG010000004.1"/>
</dbReference>
<comment type="caution">
    <text evidence="1">The sequence shown here is derived from an EMBL/GenBank/DDBJ whole genome shotgun (WGS) entry which is preliminary data.</text>
</comment>
<reference evidence="1" key="2">
    <citation type="submission" date="2020-11" db="EMBL/GenBank/DDBJ databases">
        <title>Description of novel Gluconobacter species.</title>
        <authorList>
            <person name="Cleenwerck I."/>
            <person name="Cnockaert M."/>
            <person name="Borremans W."/>
            <person name="Wieme A.D."/>
            <person name="De Vuyst L."/>
            <person name="Vandamme P."/>
        </authorList>
    </citation>
    <scope>NUCLEOTIDE SEQUENCE</scope>
    <source>
        <strain evidence="1">LMG 31484</strain>
    </source>
</reference>
<accession>A0ABR9Y3D6</accession>
<keyword evidence="2" id="KW-1185">Reference proteome</keyword>
<evidence type="ECO:0000313" key="1">
    <source>
        <dbReference type="EMBL" id="MBF0858398.1"/>
    </source>
</evidence>
<evidence type="ECO:0000313" key="2">
    <source>
        <dbReference type="Proteomes" id="UP000623107"/>
    </source>
</evidence>
<sequence length="540" mass="57536">MRFRAVEMDIVLPAVVQPGTVPGWGSVPWGALTQLPDYPESKETLRFSDGGYVDETHVAYPPYVTQALDLTRSLTLSADAMGGSYSIGILTLTNPNGVLDGLLQTRVNDHLPVRIREGVKTWDADRQIWLDPASSVMRPVFAGLGKNWQPGLNSVSVTLLDATYWLDVTMPTQVYGGTGGLDGDSNVAGRDTPRLRGRACNITPLLIDSTNYVYQVSDAPAVISALYEGGFSGGIVYAGAVDDLYAASPDPGTYVVQSSGTGTWVRLGTKPVYGITVDAEGHFRSGATPINVLDVLYQMLIEDLTLPAAYVDDGWSAVSQKLPYPAGWYWDGSDSVTGRQAITTMLSGLGISMVPTRTGTLLPIRMSDPASAGDAVLTLTADVISSISSVALDSSLDPPTWRWRIGWQHNFTVQTSGSNLHPQVSADRQSLIAESDRASIWFDTAVKGSWRVPNDPALITTALANQADGQAVADLHGALWGKRRHLWAVDVPQAIALQVDLGQPVQLLAPVPGAATGVPGIVVSEHVTSSANTTTLTILV</sequence>
<dbReference type="Proteomes" id="UP000623107">
    <property type="component" value="Unassembled WGS sequence"/>
</dbReference>
<protein>
    <recommendedName>
        <fullName evidence="3">Phage protein</fullName>
    </recommendedName>
</protein>
<dbReference type="EMBL" id="JABCQG010000004">
    <property type="protein sequence ID" value="MBF0858398.1"/>
    <property type="molecule type" value="Genomic_DNA"/>
</dbReference>